<feature type="binding site" evidence="14">
    <location>
        <position position="116"/>
    </location>
    <ligand>
        <name>Zn(2+)</name>
        <dbReference type="ChEBI" id="CHEBI:29105"/>
    </ligand>
</feature>
<keyword evidence="7 16" id="KW-0808">Transferase</keyword>
<dbReference type="Gene3D" id="3.30.428.10">
    <property type="entry name" value="HIT-like"/>
    <property type="match status" value="2"/>
</dbReference>
<comment type="catalytic activity">
    <reaction evidence="1 16">
        <text>alpha-D-galactose 1-phosphate + UDP-alpha-D-glucose = alpha-D-glucose 1-phosphate + UDP-alpha-D-galactose</text>
        <dbReference type="Rhea" id="RHEA:13989"/>
        <dbReference type="ChEBI" id="CHEBI:58336"/>
        <dbReference type="ChEBI" id="CHEBI:58601"/>
        <dbReference type="ChEBI" id="CHEBI:58885"/>
        <dbReference type="ChEBI" id="CHEBI:66914"/>
        <dbReference type="EC" id="2.7.7.12"/>
    </reaction>
</comment>
<feature type="binding site" evidence="15">
    <location>
        <position position="326"/>
    </location>
    <ligand>
        <name>Fe cation</name>
        <dbReference type="ChEBI" id="CHEBI:24875"/>
    </ligand>
</feature>
<feature type="binding site" evidence="15">
    <location>
        <position position="300"/>
    </location>
    <ligand>
        <name>Fe cation</name>
        <dbReference type="ChEBI" id="CHEBI:24875"/>
    </ligand>
</feature>
<evidence type="ECO:0000259" key="18">
    <source>
        <dbReference type="Pfam" id="PF02744"/>
    </source>
</evidence>
<feature type="binding site" evidence="14">
    <location>
        <position position="167"/>
    </location>
    <ligand>
        <name>Zn(2+)</name>
        <dbReference type="ChEBI" id="CHEBI:29105"/>
    </ligand>
</feature>
<keyword evidence="11 16" id="KW-0299">Galactose metabolism</keyword>
<evidence type="ECO:0000256" key="10">
    <source>
        <dbReference type="ARBA" id="ARBA00022833"/>
    </source>
</evidence>
<keyword evidence="20" id="KW-1185">Reference proteome</keyword>
<comment type="subunit">
    <text evidence="4">Homodimer.</text>
</comment>
<keyword evidence="12 16" id="KW-0119">Carbohydrate metabolism</keyword>
<feature type="binding site" evidence="14">
    <location>
        <position position="55"/>
    </location>
    <ligand>
        <name>Zn(2+)</name>
        <dbReference type="ChEBI" id="CHEBI:29105"/>
    </ligand>
</feature>
<evidence type="ECO:0000256" key="1">
    <source>
        <dbReference type="ARBA" id="ARBA00001107"/>
    </source>
</evidence>
<keyword evidence="8 16" id="KW-0548">Nucleotidyltransferase</keyword>
<evidence type="ECO:0000256" key="8">
    <source>
        <dbReference type="ARBA" id="ARBA00022695"/>
    </source>
</evidence>
<dbReference type="GO" id="GO:0008270">
    <property type="term" value="F:zinc ion binding"/>
    <property type="evidence" value="ECO:0007669"/>
    <property type="project" value="InterPro"/>
</dbReference>
<feature type="active site" description="Tele-UMP-histidine intermediate" evidence="13">
    <location>
        <position position="169"/>
    </location>
</feature>
<feature type="binding site" evidence="14">
    <location>
        <position position="52"/>
    </location>
    <ligand>
        <name>Zn(2+)</name>
        <dbReference type="ChEBI" id="CHEBI:29105"/>
    </ligand>
</feature>
<dbReference type="GO" id="GO:0005737">
    <property type="term" value="C:cytoplasm"/>
    <property type="evidence" value="ECO:0007669"/>
    <property type="project" value="TreeGrafter"/>
</dbReference>
<dbReference type="InterPro" id="IPR001937">
    <property type="entry name" value="GalP_UDPtransf1"/>
</dbReference>
<dbReference type="EC" id="2.7.7.12" evidence="5 16"/>
<dbReference type="CDD" id="cd00608">
    <property type="entry name" value="GalT"/>
    <property type="match status" value="1"/>
</dbReference>
<proteinExistence type="inferred from homology"/>
<evidence type="ECO:0000256" key="6">
    <source>
        <dbReference type="ARBA" id="ARBA00016340"/>
    </source>
</evidence>
<comment type="similarity">
    <text evidence="3 16">Belongs to the galactose-1-phosphate uridylyltransferase type 1 family.</text>
</comment>
<dbReference type="PROSITE" id="PS00117">
    <property type="entry name" value="GAL_P_UDP_TRANSF_I"/>
    <property type="match status" value="1"/>
</dbReference>
<dbReference type="InterPro" id="IPR005849">
    <property type="entry name" value="GalP_Utransf_N"/>
</dbReference>
<evidence type="ECO:0000256" key="2">
    <source>
        <dbReference type="ARBA" id="ARBA00004947"/>
    </source>
</evidence>
<keyword evidence="10 14" id="KW-0862">Zinc</keyword>
<evidence type="ECO:0000256" key="14">
    <source>
        <dbReference type="PIRSR" id="PIRSR000808-3"/>
    </source>
</evidence>
<dbReference type="AlphaFoldDB" id="A0A166SYH4"/>
<organism evidence="19 20">
    <name type="scientific">Athelia psychrophila</name>
    <dbReference type="NCBI Taxonomy" id="1759441"/>
    <lineage>
        <taxon>Eukaryota</taxon>
        <taxon>Fungi</taxon>
        <taxon>Dikarya</taxon>
        <taxon>Basidiomycota</taxon>
        <taxon>Agaricomycotina</taxon>
        <taxon>Agaricomycetes</taxon>
        <taxon>Agaricomycetidae</taxon>
        <taxon>Atheliales</taxon>
        <taxon>Atheliaceae</taxon>
        <taxon>Athelia</taxon>
    </lineage>
</organism>
<dbReference type="InterPro" id="IPR019779">
    <property type="entry name" value="GalP_UDPtransf1_His-AS"/>
</dbReference>
<name>A0A166SYH4_9AGAM</name>
<dbReference type="Pfam" id="PF02744">
    <property type="entry name" value="GalP_UDP_tr_C"/>
    <property type="match status" value="1"/>
</dbReference>
<feature type="domain" description="Galactose-1-phosphate uridyl transferase C-terminal" evidence="18">
    <location>
        <begin position="212"/>
        <end position="373"/>
    </location>
</feature>
<evidence type="ECO:0000256" key="12">
    <source>
        <dbReference type="ARBA" id="ARBA00023277"/>
    </source>
</evidence>
<dbReference type="Proteomes" id="UP000076532">
    <property type="component" value="Unassembled WGS sequence"/>
</dbReference>
<dbReference type="Pfam" id="PF01087">
    <property type="entry name" value="GalP_UDP_transf"/>
    <property type="match status" value="1"/>
</dbReference>
<dbReference type="SUPFAM" id="SSF54197">
    <property type="entry name" value="HIT-like"/>
    <property type="match status" value="2"/>
</dbReference>
<dbReference type="InterPro" id="IPR005850">
    <property type="entry name" value="GalP_Utransf_C"/>
</dbReference>
<reference evidence="19 20" key="1">
    <citation type="journal article" date="2016" name="Mol. Biol. Evol.">
        <title>Comparative Genomics of Early-Diverging Mushroom-Forming Fungi Provides Insights into the Origins of Lignocellulose Decay Capabilities.</title>
        <authorList>
            <person name="Nagy L.G."/>
            <person name="Riley R."/>
            <person name="Tritt A."/>
            <person name="Adam C."/>
            <person name="Daum C."/>
            <person name="Floudas D."/>
            <person name="Sun H."/>
            <person name="Yadav J.S."/>
            <person name="Pangilinan J."/>
            <person name="Larsson K.H."/>
            <person name="Matsuura K."/>
            <person name="Barry K."/>
            <person name="Labutti K."/>
            <person name="Kuo R."/>
            <person name="Ohm R.A."/>
            <person name="Bhattacharya S.S."/>
            <person name="Shirouzu T."/>
            <person name="Yoshinaga Y."/>
            <person name="Martin F.M."/>
            <person name="Grigoriev I.V."/>
            <person name="Hibbett D.S."/>
        </authorList>
    </citation>
    <scope>NUCLEOTIDE SEQUENCE [LARGE SCALE GENOMIC DNA]</scope>
    <source>
        <strain evidence="19 20">CBS 109695</strain>
    </source>
</reference>
<dbReference type="OrthoDB" id="418412at2759"/>
<evidence type="ECO:0000256" key="7">
    <source>
        <dbReference type="ARBA" id="ARBA00022679"/>
    </source>
</evidence>
<comment type="cofactor">
    <cofactor evidence="14">
        <name>Zn(2+)</name>
        <dbReference type="ChEBI" id="CHEBI:29105"/>
    </cofactor>
    <text evidence="14">Binds 1 zinc ion per subunit.</text>
</comment>
<dbReference type="PIRSF" id="PIRSF000808">
    <property type="entry name" value="GalT"/>
    <property type="match status" value="1"/>
</dbReference>
<dbReference type="STRING" id="436010.A0A166SYH4"/>
<feature type="binding site" evidence="15">
    <location>
        <position position="185"/>
    </location>
    <ligand>
        <name>Fe cation</name>
        <dbReference type="ChEBI" id="CHEBI:24875"/>
    </ligand>
</feature>
<evidence type="ECO:0000256" key="3">
    <source>
        <dbReference type="ARBA" id="ARBA00010951"/>
    </source>
</evidence>
<evidence type="ECO:0000259" key="17">
    <source>
        <dbReference type="Pfam" id="PF01087"/>
    </source>
</evidence>
<comment type="pathway">
    <text evidence="2 16">Carbohydrate metabolism; galactose metabolism.</text>
</comment>
<dbReference type="PANTHER" id="PTHR11943">
    <property type="entry name" value="GALACTOSE-1-PHOSPHATE URIDYLYLTRANSFERASE"/>
    <property type="match status" value="1"/>
</dbReference>
<keyword evidence="15" id="KW-0408">Iron</keyword>
<dbReference type="FunFam" id="3.30.428.10:FF:000002">
    <property type="entry name" value="Galactose-1-phosphate uridylyltransferase"/>
    <property type="match status" value="1"/>
</dbReference>
<evidence type="ECO:0000256" key="16">
    <source>
        <dbReference type="RuleBase" id="RU000506"/>
    </source>
</evidence>
<feature type="domain" description="Galactose-1-phosphate uridyl transferase N-terminal" evidence="17">
    <location>
        <begin position="4"/>
        <end position="179"/>
    </location>
</feature>
<dbReference type="InterPro" id="IPR036265">
    <property type="entry name" value="HIT-like_sf"/>
</dbReference>
<keyword evidence="9 14" id="KW-0479">Metal-binding</keyword>
<evidence type="ECO:0000256" key="15">
    <source>
        <dbReference type="PIRSR" id="PIRSR000808-4"/>
    </source>
</evidence>
<evidence type="ECO:0000256" key="4">
    <source>
        <dbReference type="ARBA" id="ARBA00011738"/>
    </source>
</evidence>
<dbReference type="GO" id="GO:0008108">
    <property type="term" value="F:UDP-glucose:hexose-1-phosphate uridylyltransferase activity"/>
    <property type="evidence" value="ECO:0007669"/>
    <property type="project" value="UniProtKB-EC"/>
</dbReference>
<dbReference type="NCBIfam" id="TIGR00209">
    <property type="entry name" value="galT_1"/>
    <property type="match status" value="1"/>
</dbReference>
<evidence type="ECO:0000313" key="19">
    <source>
        <dbReference type="EMBL" id="KZP29980.1"/>
    </source>
</evidence>
<gene>
    <name evidence="19" type="ORF">FIBSPDRAFT_726550</name>
</gene>
<dbReference type="EMBL" id="KV417496">
    <property type="protein sequence ID" value="KZP29980.1"/>
    <property type="molecule type" value="Genomic_DNA"/>
</dbReference>
<feature type="binding site" evidence="15">
    <location>
        <position position="324"/>
    </location>
    <ligand>
        <name>Fe cation</name>
        <dbReference type="ChEBI" id="CHEBI:24875"/>
    </ligand>
</feature>
<evidence type="ECO:0000313" key="20">
    <source>
        <dbReference type="Proteomes" id="UP000076532"/>
    </source>
</evidence>
<evidence type="ECO:0000256" key="5">
    <source>
        <dbReference type="ARBA" id="ARBA00012384"/>
    </source>
</evidence>
<protein>
    <recommendedName>
        <fullName evidence="6 16">Galactose-1-phosphate uridylyltransferase</fullName>
        <ecNumber evidence="5 16">2.7.7.12</ecNumber>
    </recommendedName>
</protein>
<evidence type="ECO:0000256" key="11">
    <source>
        <dbReference type="ARBA" id="ARBA00023144"/>
    </source>
</evidence>
<dbReference type="GO" id="GO:0033499">
    <property type="term" value="P:galactose catabolic process via UDP-galactose, Leloir pathway"/>
    <property type="evidence" value="ECO:0007669"/>
    <property type="project" value="TreeGrafter"/>
</dbReference>
<dbReference type="PANTHER" id="PTHR11943:SF1">
    <property type="entry name" value="GALACTOSE-1-PHOSPHATE URIDYLYLTRANSFERASE"/>
    <property type="match status" value="1"/>
</dbReference>
<dbReference type="UniPathway" id="UPA00214"/>
<evidence type="ECO:0000256" key="9">
    <source>
        <dbReference type="ARBA" id="ARBA00022723"/>
    </source>
</evidence>
<sequence length="375" mass="42019">MAEFDPSTHPHRRFNPLTNEYVLVSPHRTKRPWLGQTEAPQASNLPEYDSECFLCPGNKRIGGELNEAYKNTMVFENDFAAVLPSPGPIAPVAPHPLLITQPVQGGCDVLCFHPRHDLTLARLEVPDIEKIIEEWTNVYLKRGRQDGIKYVQIFENKGAMMGCSNPHPHGQVWSLSEVPTLPATEIASLTTYASSEVAPSGAPKGPGGCPCLLCEYAHFELTVPEAEGRIVVQNEHWVALVPWWATWPFEILLLPHSRHISSLYHLLAEEKASFAQILSQITKRYDNLFNCSFAYSMGLHQRPVPPAEGADLSSLEPEDITHLHLHFSPPLLRSSTVRKFLVGFELMAEAQRDLTPEQAAKRLRDCDAVHYLDRA</sequence>
<evidence type="ECO:0000256" key="13">
    <source>
        <dbReference type="PIRSR" id="PIRSR000808-1"/>
    </source>
</evidence>
<comment type="cofactor">
    <cofactor evidence="15">
        <name>Fe cation</name>
        <dbReference type="ChEBI" id="CHEBI:24875"/>
    </cofactor>
    <text evidence="15">Binds 1 Fe cation per subunit.</text>
</comment>
<accession>A0A166SYH4</accession>